<evidence type="ECO:0000259" key="3">
    <source>
        <dbReference type="PROSITE" id="PS51841"/>
    </source>
</evidence>
<dbReference type="RefSeq" id="WP_073216979.1">
    <property type="nucleotide sequence ID" value="NZ_FNNS01000009.1"/>
</dbReference>
<dbReference type="AlphaFoldDB" id="A0A1M6FTQ9"/>
<feature type="domain" description="LTD" evidence="3">
    <location>
        <begin position="17"/>
        <end position="148"/>
    </location>
</feature>
<evidence type="ECO:0000256" key="1">
    <source>
        <dbReference type="ARBA" id="ARBA00022729"/>
    </source>
</evidence>
<feature type="signal peptide" evidence="2">
    <location>
        <begin position="1"/>
        <end position="26"/>
    </location>
</feature>
<feature type="chain" id="PRO_5009917485" evidence="2">
    <location>
        <begin position="27"/>
        <end position="1113"/>
    </location>
</feature>
<name>A0A1M6FTQ9_9FLAO</name>
<sequence length="1113" mass="125346">MKTNITLKKQVALLVLLVFSLTISHAQDIAINEVMASNNTTISDEDGDYGDWIELHNYGSSSVNLQGFGLTDDATIPFKWVFPSLTLAANSYVIIWATDKDRTVVGEPLHTNFKISSGGEAITLTNAQSVLVDESPSVALDPDVSYGRQPDGTGPWWYFYTSTPGASNTGTGLSELLVPPTFSQASGLYSNAFDLTISHTNPNAVIVYTLDGSEPLIDNLSGTSFNYKNEYPLDVGDPLGPMLTDSYTSIIYSQAINVYDKSLEPDQVTTKNTNQDPLYIPPSPVRKATVIKARAYVSGIASKIASETFFVWSGGNPYNIPVLSLQIQENLLFGYNEGIYTSGIDFDTWRLENPNNTQSYRPEWNNYWRRGRDYEYPVNLEIFEPNGTELNLVLSQNAGLRIHGNNSRKRAIKNLRFYARSDYDEQSVFEHNLFDSPIPDATVPNNNEFKRIMLRGDGSGGPVSYDVVFNRTMQPIFNGLTRVKPVIHFINGEYWGLNAVRDRIDDHHYALNFDLDNDNVAIVDCKGVNCELDEGSDDDYQAYIDMRDFIIDNNMANPTLYSQATDMLDMASFIDHFVLEIFAANDSFERAFWKARVPVNNGYGDGKWRLSVQDFEASLKDETNWLEFYSDITSGSDNNILLGNLLENESFKNQFINRFADVLNTVFTPTYFNNAVHETFDEIEPYLAENTHRYPRDQFYDPSEKTNLLDWGNTRPTAQRNQIKDYFAISNVVDVDINVSSSEAGFVKISTINIDPATPGVPENPYPWTGKYFEGIPVTLEVTAFPGYEFSHWSGSVTGTNPIIEVTPTGNMQIQANFVTGSASPEVVYFWLMDGEIPNDTPLEFLDATYASNALNSSILYTSCLDGYPFTSGDPNWRKASFERKNSPTPLNYRPEANNDIPYSSDMMKGIQVKQPFRAGDLENTLEFHIPTTELENVKLSFAVSTDGAAQTLLVDYWDGSDWSTTNLMNPSETISDTFEVKLFDFSDVLLANDNPDFTVRMRFDGTDMYAEESKEVVFNNIAIEGETTLSNNVIVKKEVLKVFPNPTNDMLNFKTSEPIDQIVFYNIYGQEINNFHPEGLNFEINIQDFSQGVYLMKVYFNETERTLKIIKN</sequence>
<dbReference type="STRING" id="797419.SAMN05216556_10967"/>
<dbReference type="InterPro" id="IPR044060">
    <property type="entry name" value="Bacterial_rp_domain"/>
</dbReference>
<reference evidence="5" key="1">
    <citation type="submission" date="2016-11" db="EMBL/GenBank/DDBJ databases">
        <authorList>
            <person name="Varghese N."/>
            <person name="Submissions S."/>
        </authorList>
    </citation>
    <scope>NUCLEOTIDE SEQUENCE [LARGE SCALE GENOMIC DNA]</scope>
    <source>
        <strain evidence="5">DSM 26349</strain>
    </source>
</reference>
<dbReference type="Gene3D" id="2.60.40.1260">
    <property type="entry name" value="Lamin Tail domain"/>
    <property type="match status" value="1"/>
</dbReference>
<keyword evidence="1 2" id="KW-0732">Signal</keyword>
<dbReference type="Pfam" id="PF18962">
    <property type="entry name" value="Por_Secre_tail"/>
    <property type="match status" value="1"/>
</dbReference>
<organism evidence="4 5">
    <name type="scientific">Aequorivita viscosa</name>
    <dbReference type="NCBI Taxonomy" id="797419"/>
    <lineage>
        <taxon>Bacteria</taxon>
        <taxon>Pseudomonadati</taxon>
        <taxon>Bacteroidota</taxon>
        <taxon>Flavobacteriia</taxon>
        <taxon>Flavobacteriales</taxon>
        <taxon>Flavobacteriaceae</taxon>
        <taxon>Aequorivita</taxon>
    </lineage>
</organism>
<gene>
    <name evidence="4" type="ORF">SAMN04487908_10849</name>
</gene>
<evidence type="ECO:0000313" key="5">
    <source>
        <dbReference type="Proteomes" id="UP000184172"/>
    </source>
</evidence>
<dbReference type="InterPro" id="IPR026444">
    <property type="entry name" value="Secre_tail"/>
</dbReference>
<dbReference type="Pfam" id="PF00932">
    <property type="entry name" value="LTD"/>
    <property type="match status" value="1"/>
</dbReference>
<evidence type="ECO:0000256" key="2">
    <source>
        <dbReference type="SAM" id="SignalP"/>
    </source>
</evidence>
<dbReference type="Pfam" id="PF08757">
    <property type="entry name" value="CotH"/>
    <property type="match status" value="1"/>
</dbReference>
<dbReference type="Proteomes" id="UP000184172">
    <property type="component" value="Unassembled WGS sequence"/>
</dbReference>
<dbReference type="InterPro" id="IPR001322">
    <property type="entry name" value="Lamin_tail_dom"/>
</dbReference>
<accession>A0A1M6FTQ9</accession>
<proteinExistence type="predicted"/>
<dbReference type="OrthoDB" id="9806464at2"/>
<dbReference type="InterPro" id="IPR014867">
    <property type="entry name" value="Spore_coat_CotH_CotH2/3/7"/>
</dbReference>
<dbReference type="Pfam" id="PF13290">
    <property type="entry name" value="CHB_HEX_C_1"/>
    <property type="match status" value="1"/>
</dbReference>
<keyword evidence="5" id="KW-1185">Reference proteome</keyword>
<protein>
    <submittedName>
        <fullName evidence="4">Por secretion system C-terminal sorting domain-containing protein</fullName>
    </submittedName>
</protein>
<dbReference type="NCBIfam" id="TIGR04183">
    <property type="entry name" value="Por_Secre_tail"/>
    <property type="match status" value="1"/>
</dbReference>
<evidence type="ECO:0000313" key="4">
    <source>
        <dbReference type="EMBL" id="SHJ01091.1"/>
    </source>
</evidence>
<dbReference type="SUPFAM" id="SSF74853">
    <property type="entry name" value="Lamin A/C globular tail domain"/>
    <property type="match status" value="1"/>
</dbReference>
<dbReference type="InterPro" id="IPR059177">
    <property type="entry name" value="GH29D-like_dom"/>
</dbReference>
<dbReference type="Pfam" id="PF18998">
    <property type="entry name" value="Flg_new_2"/>
    <property type="match status" value="1"/>
</dbReference>
<dbReference type="InterPro" id="IPR036415">
    <property type="entry name" value="Lamin_tail_dom_sf"/>
</dbReference>
<dbReference type="EMBL" id="FQYV01000008">
    <property type="protein sequence ID" value="SHJ01091.1"/>
    <property type="molecule type" value="Genomic_DNA"/>
</dbReference>
<dbReference type="PROSITE" id="PS51841">
    <property type="entry name" value="LTD"/>
    <property type="match status" value="1"/>
</dbReference>